<dbReference type="EMBL" id="SHNN01000004">
    <property type="protein sequence ID" value="MCX2982768.1"/>
    <property type="molecule type" value="Genomic_DNA"/>
</dbReference>
<dbReference type="Pfam" id="PF17948">
    <property type="entry name" value="DnaT"/>
    <property type="match status" value="3"/>
</dbReference>
<dbReference type="RefSeq" id="WP_279246797.1">
    <property type="nucleotide sequence ID" value="NZ_SHNN01000004.1"/>
</dbReference>
<feature type="domain" description="DnaT DNA-binding" evidence="2">
    <location>
        <begin position="277"/>
        <end position="341"/>
    </location>
</feature>
<keyword evidence="4" id="KW-1185">Reference proteome</keyword>
<evidence type="ECO:0000313" key="4">
    <source>
        <dbReference type="Proteomes" id="UP001143362"/>
    </source>
</evidence>
<feature type="compositionally biased region" description="Polar residues" evidence="1">
    <location>
        <begin position="345"/>
        <end position="359"/>
    </location>
</feature>
<proteinExistence type="predicted"/>
<evidence type="ECO:0000313" key="3">
    <source>
        <dbReference type="EMBL" id="MCX2982768.1"/>
    </source>
</evidence>
<dbReference type="InterPro" id="IPR040480">
    <property type="entry name" value="DnaT_DNA_bind"/>
</dbReference>
<gene>
    <name evidence="3" type="ORF">EYC98_18045</name>
</gene>
<evidence type="ECO:0000256" key="1">
    <source>
        <dbReference type="SAM" id="MobiDB-lite"/>
    </source>
</evidence>
<dbReference type="Gene3D" id="1.10.8.1180">
    <property type="match status" value="3"/>
</dbReference>
<reference evidence="3" key="1">
    <citation type="submission" date="2019-02" db="EMBL/GenBank/DDBJ databases">
        <authorList>
            <person name="Li S.-H."/>
        </authorList>
    </citation>
    <scope>NUCLEOTIDE SEQUENCE</scope>
    <source>
        <strain evidence="3">IMCC14734</strain>
    </source>
</reference>
<organism evidence="3 4">
    <name type="scientific">Candidatus Litorirhabdus singularis</name>
    <dbReference type="NCBI Taxonomy" id="2518993"/>
    <lineage>
        <taxon>Bacteria</taxon>
        <taxon>Pseudomonadati</taxon>
        <taxon>Pseudomonadota</taxon>
        <taxon>Gammaproteobacteria</taxon>
        <taxon>Cellvibrionales</taxon>
        <taxon>Halieaceae</taxon>
        <taxon>Candidatus Litorirhabdus</taxon>
    </lineage>
</organism>
<comment type="caution">
    <text evidence="3">The sequence shown here is derived from an EMBL/GenBank/DDBJ whole genome shotgun (WGS) entry which is preliminary data.</text>
</comment>
<feature type="domain" description="DnaT DNA-binding" evidence="2">
    <location>
        <begin position="128"/>
        <end position="193"/>
    </location>
</feature>
<feature type="region of interest" description="Disordered" evidence="1">
    <location>
        <begin position="345"/>
        <end position="379"/>
    </location>
</feature>
<evidence type="ECO:0000259" key="2">
    <source>
        <dbReference type="Pfam" id="PF17948"/>
    </source>
</evidence>
<dbReference type="Proteomes" id="UP001143362">
    <property type="component" value="Unassembled WGS sequence"/>
</dbReference>
<sequence>MTDSSLIPETQLQFSPALAATIGVEEAILLQHLGTVFTHRTPETRNGYAWLTIERRWLLDTLPFWTAVDLHRVSKSLADKGVILVGSPPLHESEIFLFAINELQEKAPAKPRPAEPPPNAQRASAGLIATSWSPSEDLLQMLALNHNISRQFALDQLEDFVFYWRERGEVSHAWENKYRQHVLSRWRHQQQHEAERFAPDQNSKLDNSWRPSADALEILQRSEVSQAFMEDAIPEFILYWRERNATVKELNSKFIHHIRRQWARYTSAVSHDTEPRRIPEDWQPTADVYDILHMSHIDGEFAEQLLPEFILYWRDSNQLHQSWNTKFLQHVKYRWANRHQLTQSADANHAAGQQQANTKGRTRDRSLNDDLNDRSWATP</sequence>
<protein>
    <recommendedName>
        <fullName evidence="2">DnaT DNA-binding domain-containing protein</fullName>
    </recommendedName>
</protein>
<accession>A0ABT3TKD0</accession>
<feature type="compositionally biased region" description="Basic and acidic residues" evidence="1">
    <location>
        <begin position="361"/>
        <end position="373"/>
    </location>
</feature>
<feature type="domain" description="DnaT DNA-binding" evidence="2">
    <location>
        <begin position="204"/>
        <end position="268"/>
    </location>
</feature>
<name>A0ABT3TKD0_9GAMM</name>